<name>A0AAN7UNI3_9PEZI</name>
<organism evidence="1 2">
    <name type="scientific">Xylaria bambusicola</name>
    <dbReference type="NCBI Taxonomy" id="326684"/>
    <lineage>
        <taxon>Eukaryota</taxon>
        <taxon>Fungi</taxon>
        <taxon>Dikarya</taxon>
        <taxon>Ascomycota</taxon>
        <taxon>Pezizomycotina</taxon>
        <taxon>Sordariomycetes</taxon>
        <taxon>Xylariomycetidae</taxon>
        <taxon>Xylariales</taxon>
        <taxon>Xylariaceae</taxon>
        <taxon>Xylaria</taxon>
    </lineage>
</organism>
<protein>
    <submittedName>
        <fullName evidence="1">Uncharacterized protein</fullName>
    </submittedName>
</protein>
<keyword evidence="2" id="KW-1185">Reference proteome</keyword>
<sequence>MGIPRSTIRAEYTLFVYLWFGDGNSRVVIDAADVEPVPIAIACDASRKTTVENKRDGEPFVDHLP</sequence>
<evidence type="ECO:0000313" key="2">
    <source>
        <dbReference type="Proteomes" id="UP001305414"/>
    </source>
</evidence>
<evidence type="ECO:0000313" key="1">
    <source>
        <dbReference type="EMBL" id="KAK5632998.1"/>
    </source>
</evidence>
<reference evidence="1 2" key="1">
    <citation type="submission" date="2023-10" db="EMBL/GenBank/DDBJ databases">
        <title>Draft genome sequence of Xylaria bambusicola isolate GMP-LS, the root and basal stem rot pathogen of sugarcane in Indonesia.</title>
        <authorList>
            <person name="Selvaraj P."/>
            <person name="Muralishankar V."/>
            <person name="Muruganantham S."/>
            <person name="Sp S."/>
            <person name="Haryani S."/>
            <person name="Lau K.J.X."/>
            <person name="Naqvi N.I."/>
        </authorList>
    </citation>
    <scope>NUCLEOTIDE SEQUENCE [LARGE SCALE GENOMIC DNA]</scope>
    <source>
        <strain evidence="1">GMP-LS</strain>
    </source>
</reference>
<gene>
    <name evidence="1" type="ORF">RRF57_008712</name>
</gene>
<proteinExistence type="predicted"/>
<dbReference type="Proteomes" id="UP001305414">
    <property type="component" value="Unassembled WGS sequence"/>
</dbReference>
<dbReference type="EMBL" id="JAWHQM010000029">
    <property type="protein sequence ID" value="KAK5632998.1"/>
    <property type="molecule type" value="Genomic_DNA"/>
</dbReference>
<accession>A0AAN7UNI3</accession>
<dbReference type="AlphaFoldDB" id="A0AAN7UNI3"/>
<comment type="caution">
    <text evidence="1">The sequence shown here is derived from an EMBL/GenBank/DDBJ whole genome shotgun (WGS) entry which is preliminary data.</text>
</comment>